<feature type="region of interest" description="Disordered" evidence="1">
    <location>
        <begin position="1"/>
        <end position="78"/>
    </location>
</feature>
<keyword evidence="5" id="KW-1185">Reference proteome</keyword>
<feature type="compositionally biased region" description="Low complexity" evidence="1">
    <location>
        <begin position="377"/>
        <end position="389"/>
    </location>
</feature>
<dbReference type="EMBL" id="LKEA01000050">
    <property type="protein sequence ID" value="ROV92380.1"/>
    <property type="molecule type" value="Genomic_DNA"/>
</dbReference>
<proteinExistence type="predicted"/>
<feature type="region of interest" description="Disordered" evidence="1">
    <location>
        <begin position="335"/>
        <end position="554"/>
    </location>
</feature>
<evidence type="ECO:0000259" key="3">
    <source>
        <dbReference type="Pfam" id="PF24244"/>
    </source>
</evidence>
<dbReference type="GO" id="GO:0031011">
    <property type="term" value="C:Ino80 complex"/>
    <property type="evidence" value="ECO:0007669"/>
    <property type="project" value="InterPro"/>
</dbReference>
<organism evidence="4 5">
    <name type="scientific">Cytospora schulzeri</name>
    <dbReference type="NCBI Taxonomy" id="448051"/>
    <lineage>
        <taxon>Eukaryota</taxon>
        <taxon>Fungi</taxon>
        <taxon>Dikarya</taxon>
        <taxon>Ascomycota</taxon>
        <taxon>Pezizomycotina</taxon>
        <taxon>Sordariomycetes</taxon>
        <taxon>Sordariomycetidae</taxon>
        <taxon>Diaporthales</taxon>
        <taxon>Cytosporaceae</taxon>
        <taxon>Cytospora</taxon>
    </lineage>
</organism>
<feature type="compositionally biased region" description="Basic and acidic residues" evidence="1">
    <location>
        <begin position="344"/>
        <end position="356"/>
    </location>
</feature>
<feature type="compositionally biased region" description="Acidic residues" evidence="1">
    <location>
        <begin position="366"/>
        <end position="376"/>
    </location>
</feature>
<evidence type="ECO:0000259" key="2">
    <source>
        <dbReference type="Pfam" id="PF14612"/>
    </source>
</evidence>
<evidence type="ECO:0000256" key="1">
    <source>
        <dbReference type="SAM" id="MobiDB-lite"/>
    </source>
</evidence>
<feature type="region of interest" description="Disordered" evidence="1">
    <location>
        <begin position="274"/>
        <end position="312"/>
    </location>
</feature>
<feature type="domain" description="INO80 complex subunit 3 N-terminal" evidence="2">
    <location>
        <begin position="86"/>
        <end position="160"/>
    </location>
</feature>
<gene>
    <name evidence="4" type="ORF">VMCG_09134</name>
</gene>
<protein>
    <submittedName>
        <fullName evidence="4">Uncharacterized protein</fullName>
    </submittedName>
</protein>
<dbReference type="OrthoDB" id="4095124at2759"/>
<feature type="compositionally biased region" description="Polar residues" evidence="1">
    <location>
        <begin position="291"/>
        <end position="301"/>
    </location>
</feature>
<evidence type="ECO:0000313" key="5">
    <source>
        <dbReference type="Proteomes" id="UP000283895"/>
    </source>
</evidence>
<comment type="caution">
    <text evidence="4">The sequence shown here is derived from an EMBL/GenBank/DDBJ whole genome shotgun (WGS) entry which is preliminary data.</text>
</comment>
<dbReference type="InterPro" id="IPR055449">
    <property type="entry name" value="Iec3-like_M"/>
</dbReference>
<dbReference type="STRING" id="356882.A0A423VMZ6"/>
<dbReference type="AlphaFoldDB" id="A0A423VMZ6"/>
<accession>A0A423VMZ6</accession>
<feature type="compositionally biased region" description="Gly residues" evidence="1">
    <location>
        <begin position="504"/>
        <end position="524"/>
    </location>
</feature>
<evidence type="ECO:0000313" key="4">
    <source>
        <dbReference type="EMBL" id="ROV92380.1"/>
    </source>
</evidence>
<name>A0A423VMZ6_9PEZI</name>
<dbReference type="GO" id="GO:0006338">
    <property type="term" value="P:chromatin remodeling"/>
    <property type="evidence" value="ECO:0007669"/>
    <property type="project" value="InterPro"/>
</dbReference>
<dbReference type="Pfam" id="PF14612">
    <property type="entry name" value="Ino80_Iec3"/>
    <property type="match status" value="1"/>
</dbReference>
<feature type="compositionally biased region" description="Gly residues" evidence="1">
    <location>
        <begin position="390"/>
        <end position="405"/>
    </location>
</feature>
<feature type="compositionally biased region" description="Low complexity" evidence="1">
    <location>
        <begin position="302"/>
        <end position="312"/>
    </location>
</feature>
<feature type="compositionally biased region" description="Low complexity" evidence="1">
    <location>
        <begin position="449"/>
        <end position="463"/>
    </location>
</feature>
<reference evidence="4 5" key="1">
    <citation type="submission" date="2015-09" db="EMBL/GenBank/DDBJ databases">
        <title>Host preference determinants of Valsa canker pathogens revealed by comparative genomics.</title>
        <authorList>
            <person name="Yin Z."/>
            <person name="Huang L."/>
        </authorList>
    </citation>
    <scope>NUCLEOTIDE SEQUENCE [LARGE SCALE GENOMIC DNA]</scope>
    <source>
        <strain evidence="4 5">03-1</strain>
    </source>
</reference>
<feature type="compositionally biased region" description="Basic and acidic residues" evidence="1">
    <location>
        <begin position="37"/>
        <end position="46"/>
    </location>
</feature>
<dbReference type="InterPro" id="IPR032742">
    <property type="entry name" value="Iec3_N"/>
</dbReference>
<feature type="compositionally biased region" description="Basic and acidic residues" evidence="1">
    <location>
        <begin position="17"/>
        <end position="27"/>
    </location>
</feature>
<feature type="compositionally biased region" description="Acidic residues" evidence="1">
    <location>
        <begin position="439"/>
        <end position="448"/>
    </location>
</feature>
<dbReference type="Proteomes" id="UP000283895">
    <property type="component" value="Unassembled WGS sequence"/>
</dbReference>
<feature type="domain" description="INO80 complex subunit 3-like middle region" evidence="3">
    <location>
        <begin position="186"/>
        <end position="342"/>
    </location>
</feature>
<dbReference type="Pfam" id="PF24244">
    <property type="entry name" value="Iec3-like_M"/>
    <property type="match status" value="1"/>
</dbReference>
<feature type="compositionally biased region" description="Basic and acidic residues" evidence="1">
    <location>
        <begin position="534"/>
        <end position="547"/>
    </location>
</feature>
<sequence>MSSTTKDDGPNAASHRTMHEDNGDKPPRGHGRTRTKSFADDADLKRAAIPRGSSRTRTASIVMDADLKHEEGGPDVTMADAKPTYKSWKKKYRKMRIKFDESMAQGEQLYQQEQKALKKIKQLAIYNEQASLSRPRLLDLLTDINNRPQIPTEKRFDVSLDIPSDAEETFTLDIDREARAGPQPSKSLKDLIKDVPHLDFAATAERYPDVANNLLTGIDSPAAEASHQQHPPSFLTADDIDNYLWEVDTQAKAESEEHGDEMEMLPTLAPLAREHNAGGGHIASAAGRGATPSSAATNLKDTSAAGASSISTTSRDFALRNPTSVYNWLRKHAPNTFLQDNDGGEEKKQKGGGGDKKSRKAHRMVDEDEEEDEDDNNNTTTTTRTPARKGAGGGGGGARKSGAEGGRANTAAARAKGERASRRSTAASAKSKRQSMDETMYDVDDEMAVEAAAAVPHPPAGAGSKSKRKRAVVDDDTGYRPKGGSSRRPTKKRNKNSISAASVGGAGAADHGQGGALGGGGGGAETPSGKKKAVREGAVEAREAKEDAEGETED</sequence>